<evidence type="ECO:0000256" key="1">
    <source>
        <dbReference type="SAM" id="SignalP"/>
    </source>
</evidence>
<proteinExistence type="predicted"/>
<feature type="signal peptide" evidence="1">
    <location>
        <begin position="1"/>
        <end position="29"/>
    </location>
</feature>
<name>A0A914RRE8_PAREQ</name>
<sequence length="130" mass="14822">MSAKSRVFCAVFWFLTYLARLHFADVAAAKNQHTIFVDTEEEVKKFPLYKVLLIANGYPTRKFDAVQYFDTPEELIGRRYNRPRISTLEKCSVMNVLSKRDVQSLSLSNLLSKFSRSSSSVSGYALVPTV</sequence>
<keyword evidence="1" id="KW-0732">Signal</keyword>
<reference evidence="3" key="1">
    <citation type="submission" date="2022-11" db="UniProtKB">
        <authorList>
            <consortium name="WormBaseParasite"/>
        </authorList>
    </citation>
    <scope>IDENTIFICATION</scope>
</reference>
<accession>A0A914RRE8</accession>
<organism evidence="2 3">
    <name type="scientific">Parascaris equorum</name>
    <name type="common">Equine roundworm</name>
    <dbReference type="NCBI Taxonomy" id="6256"/>
    <lineage>
        <taxon>Eukaryota</taxon>
        <taxon>Metazoa</taxon>
        <taxon>Ecdysozoa</taxon>
        <taxon>Nematoda</taxon>
        <taxon>Chromadorea</taxon>
        <taxon>Rhabditida</taxon>
        <taxon>Spirurina</taxon>
        <taxon>Ascaridomorpha</taxon>
        <taxon>Ascaridoidea</taxon>
        <taxon>Ascarididae</taxon>
        <taxon>Parascaris</taxon>
    </lineage>
</organism>
<evidence type="ECO:0000313" key="2">
    <source>
        <dbReference type="Proteomes" id="UP000887564"/>
    </source>
</evidence>
<dbReference type="AlphaFoldDB" id="A0A914RRE8"/>
<dbReference type="WBParaSite" id="PEQ_0000889301-mRNA-1">
    <property type="protein sequence ID" value="PEQ_0000889301-mRNA-1"/>
    <property type="gene ID" value="PEQ_0000889301"/>
</dbReference>
<evidence type="ECO:0000313" key="3">
    <source>
        <dbReference type="WBParaSite" id="PEQ_0000889301-mRNA-1"/>
    </source>
</evidence>
<feature type="chain" id="PRO_5037402881" evidence="1">
    <location>
        <begin position="30"/>
        <end position="130"/>
    </location>
</feature>
<protein>
    <submittedName>
        <fullName evidence="3">Uncharacterized protein</fullName>
    </submittedName>
</protein>
<keyword evidence="2" id="KW-1185">Reference proteome</keyword>
<dbReference type="Proteomes" id="UP000887564">
    <property type="component" value="Unplaced"/>
</dbReference>